<dbReference type="AlphaFoldDB" id="A0A8T0FN13"/>
<evidence type="ECO:0000256" key="1">
    <source>
        <dbReference type="SAM" id="MobiDB-lite"/>
    </source>
</evidence>
<protein>
    <submittedName>
        <fullName evidence="2">Uncharacterized protein</fullName>
    </submittedName>
</protein>
<comment type="caution">
    <text evidence="2">The sequence shown here is derived from an EMBL/GenBank/DDBJ whole genome shotgun (WGS) entry which is preliminary data.</text>
</comment>
<reference evidence="2" key="1">
    <citation type="journal article" date="2020" name="bioRxiv">
        <title>Chromosome-level reference genome of the European wasp spider Argiope bruennichi: a resource for studies on range expansion and evolutionary adaptation.</title>
        <authorList>
            <person name="Sheffer M.M."/>
            <person name="Hoppe A."/>
            <person name="Krehenwinkel H."/>
            <person name="Uhl G."/>
            <person name="Kuss A.W."/>
            <person name="Jensen L."/>
            <person name="Jensen C."/>
            <person name="Gillespie R.G."/>
            <person name="Hoff K.J."/>
            <person name="Prost S."/>
        </authorList>
    </citation>
    <scope>NUCLEOTIDE SEQUENCE</scope>
</reference>
<reference evidence="2" key="2">
    <citation type="submission" date="2020-06" db="EMBL/GenBank/DDBJ databases">
        <authorList>
            <person name="Sheffer M."/>
        </authorList>
    </citation>
    <scope>NUCLEOTIDE SEQUENCE</scope>
</reference>
<gene>
    <name evidence="2" type="ORF">HNY73_003578</name>
</gene>
<feature type="region of interest" description="Disordered" evidence="1">
    <location>
        <begin position="1"/>
        <end position="25"/>
    </location>
</feature>
<evidence type="ECO:0000313" key="3">
    <source>
        <dbReference type="Proteomes" id="UP000807504"/>
    </source>
</evidence>
<keyword evidence="3" id="KW-1185">Reference proteome</keyword>
<sequence length="71" mass="7776">MHSSKAPKLKTTPTGATSEPAPSDWWSALVRPLRTASQSQRKEDTSVPNWTLNPALGYLLGKFNIPAYSGY</sequence>
<evidence type="ECO:0000313" key="2">
    <source>
        <dbReference type="EMBL" id="KAF8791912.1"/>
    </source>
</evidence>
<accession>A0A8T0FN13</accession>
<dbReference type="Proteomes" id="UP000807504">
    <property type="component" value="Unassembled WGS sequence"/>
</dbReference>
<proteinExistence type="predicted"/>
<organism evidence="2 3">
    <name type="scientific">Argiope bruennichi</name>
    <name type="common">Wasp spider</name>
    <name type="synonym">Aranea bruennichi</name>
    <dbReference type="NCBI Taxonomy" id="94029"/>
    <lineage>
        <taxon>Eukaryota</taxon>
        <taxon>Metazoa</taxon>
        <taxon>Ecdysozoa</taxon>
        <taxon>Arthropoda</taxon>
        <taxon>Chelicerata</taxon>
        <taxon>Arachnida</taxon>
        <taxon>Araneae</taxon>
        <taxon>Araneomorphae</taxon>
        <taxon>Entelegynae</taxon>
        <taxon>Araneoidea</taxon>
        <taxon>Araneidae</taxon>
        <taxon>Argiope</taxon>
    </lineage>
</organism>
<name>A0A8T0FN13_ARGBR</name>
<dbReference type="EMBL" id="JABXBU010000003">
    <property type="protein sequence ID" value="KAF8791912.1"/>
    <property type="molecule type" value="Genomic_DNA"/>
</dbReference>